<keyword evidence="6" id="KW-0336">GPI-anchor</keyword>
<evidence type="ECO:0000256" key="14">
    <source>
        <dbReference type="PROSITE-ProRule" id="PRU01356"/>
    </source>
</evidence>
<feature type="disulfide bond" evidence="14">
    <location>
        <begin position="48"/>
        <end position="81"/>
    </location>
</feature>
<keyword evidence="19" id="KW-0687">Ribonucleoprotein</keyword>
<keyword evidence="19" id="KW-0689">Ribosomal protein</keyword>
<evidence type="ECO:0000256" key="9">
    <source>
        <dbReference type="ARBA" id="ARBA00022989"/>
    </source>
</evidence>
<dbReference type="InterPro" id="IPR052337">
    <property type="entry name" value="SAT4-like"/>
</dbReference>
<dbReference type="PROSITE" id="PS52012">
    <property type="entry name" value="CFEM"/>
    <property type="match status" value="1"/>
</dbReference>
<feature type="signal peptide" evidence="17">
    <location>
        <begin position="1"/>
        <end position="19"/>
    </location>
</feature>
<keyword evidence="5" id="KW-0964">Secreted</keyword>
<evidence type="ECO:0000256" key="13">
    <source>
        <dbReference type="ARBA" id="ARBA00038359"/>
    </source>
</evidence>
<dbReference type="PANTHER" id="PTHR33048">
    <property type="entry name" value="PTH11-LIKE INTEGRAL MEMBRANE PROTEIN (AFU_ORTHOLOGUE AFUA_5G11245)"/>
    <property type="match status" value="1"/>
</dbReference>
<feature type="compositionally biased region" description="Polar residues" evidence="15">
    <location>
        <begin position="368"/>
        <end position="392"/>
    </location>
</feature>
<feature type="compositionally biased region" description="Basic and acidic residues" evidence="15">
    <location>
        <begin position="404"/>
        <end position="416"/>
    </location>
</feature>
<evidence type="ECO:0000256" key="16">
    <source>
        <dbReference type="SAM" id="Phobius"/>
    </source>
</evidence>
<keyword evidence="12" id="KW-0449">Lipoprotein</keyword>
<evidence type="ECO:0000256" key="5">
    <source>
        <dbReference type="ARBA" id="ARBA00022525"/>
    </source>
</evidence>
<feature type="transmembrane region" description="Helical" evidence="16">
    <location>
        <begin position="324"/>
        <end position="343"/>
    </location>
</feature>
<feature type="transmembrane region" description="Helical" evidence="16">
    <location>
        <begin position="90"/>
        <end position="111"/>
    </location>
</feature>
<feature type="transmembrane region" description="Helical" evidence="16">
    <location>
        <begin position="204"/>
        <end position="231"/>
    </location>
</feature>
<gene>
    <name evidence="19" type="ORF">EDD36DRAFT_302516</name>
</gene>
<evidence type="ECO:0000313" key="19">
    <source>
        <dbReference type="EMBL" id="KAI1610751.1"/>
    </source>
</evidence>
<evidence type="ECO:0000256" key="6">
    <source>
        <dbReference type="ARBA" id="ARBA00022622"/>
    </source>
</evidence>
<feature type="disulfide bond" evidence="14">
    <location>
        <begin position="25"/>
        <end position="65"/>
    </location>
</feature>
<dbReference type="Pfam" id="PF05730">
    <property type="entry name" value="CFEM"/>
    <property type="match status" value="1"/>
</dbReference>
<feature type="transmembrane region" description="Helical" evidence="16">
    <location>
        <begin position="174"/>
        <end position="192"/>
    </location>
</feature>
<feature type="transmembrane region" description="Helical" evidence="16">
    <location>
        <begin position="123"/>
        <end position="145"/>
    </location>
</feature>
<comment type="similarity">
    <text evidence="4">Belongs to the RBT5 family.</text>
</comment>
<comment type="subcellular location">
    <subcellularLocation>
        <location evidence="2">Membrane</location>
        <topology evidence="2">Lipid-anchor</topology>
        <topology evidence="2">GPI-anchor</topology>
    </subcellularLocation>
    <subcellularLocation>
        <location evidence="1">Membrane</location>
        <topology evidence="1">Multi-pass membrane protein</topology>
    </subcellularLocation>
    <subcellularLocation>
        <location evidence="3">Secreted</location>
    </subcellularLocation>
</comment>
<protein>
    <submittedName>
        <fullName evidence="19">50S ribosomal protein L36e</fullName>
    </submittedName>
</protein>
<dbReference type="EMBL" id="MU404357">
    <property type="protein sequence ID" value="KAI1610751.1"/>
    <property type="molecule type" value="Genomic_DNA"/>
</dbReference>
<comment type="similarity">
    <text evidence="13">Belongs to the SAT4 family.</text>
</comment>
<feature type="transmembrane region" description="Helical" evidence="16">
    <location>
        <begin position="286"/>
        <end position="304"/>
    </location>
</feature>
<dbReference type="Proteomes" id="UP001203852">
    <property type="component" value="Unassembled WGS sequence"/>
</dbReference>
<evidence type="ECO:0000256" key="17">
    <source>
        <dbReference type="SAM" id="SignalP"/>
    </source>
</evidence>
<dbReference type="GO" id="GO:0098552">
    <property type="term" value="C:side of membrane"/>
    <property type="evidence" value="ECO:0007669"/>
    <property type="project" value="UniProtKB-KW"/>
</dbReference>
<name>A0AAN6DQK7_9EURO</name>
<evidence type="ECO:0000256" key="8">
    <source>
        <dbReference type="ARBA" id="ARBA00022729"/>
    </source>
</evidence>
<evidence type="ECO:0000256" key="15">
    <source>
        <dbReference type="SAM" id="MobiDB-lite"/>
    </source>
</evidence>
<keyword evidence="10 16" id="KW-0472">Membrane</keyword>
<dbReference type="InterPro" id="IPR049326">
    <property type="entry name" value="Rhodopsin_dom_fungi"/>
</dbReference>
<feature type="disulfide bond" evidence="14">
    <location>
        <begin position="39"/>
        <end position="46"/>
    </location>
</feature>
<keyword evidence="11 14" id="KW-1015">Disulfide bond</keyword>
<evidence type="ECO:0000256" key="12">
    <source>
        <dbReference type="ARBA" id="ARBA00023288"/>
    </source>
</evidence>
<evidence type="ECO:0000256" key="7">
    <source>
        <dbReference type="ARBA" id="ARBA00022692"/>
    </source>
</evidence>
<dbReference type="SMART" id="SM00747">
    <property type="entry name" value="CFEM"/>
    <property type="match status" value="1"/>
</dbReference>
<keyword evidence="20" id="KW-1185">Reference proteome</keyword>
<feature type="transmembrane region" description="Helical" evidence="16">
    <location>
        <begin position="251"/>
        <end position="274"/>
    </location>
</feature>
<evidence type="ECO:0000259" key="18">
    <source>
        <dbReference type="PROSITE" id="PS52012"/>
    </source>
</evidence>
<feature type="binding site" description="axial binding residue" evidence="14">
    <location>
        <position position="43"/>
    </location>
    <ligand>
        <name>heme</name>
        <dbReference type="ChEBI" id="CHEBI:30413"/>
    </ligand>
    <ligandPart>
        <name>Fe</name>
        <dbReference type="ChEBI" id="CHEBI:18248"/>
    </ligandPart>
</feature>
<feature type="disulfide bond" evidence="14">
    <location>
        <begin position="29"/>
        <end position="60"/>
    </location>
</feature>
<dbReference type="GO" id="GO:0046872">
    <property type="term" value="F:metal ion binding"/>
    <property type="evidence" value="ECO:0007669"/>
    <property type="project" value="UniProtKB-UniRule"/>
</dbReference>
<dbReference type="GO" id="GO:0005576">
    <property type="term" value="C:extracellular region"/>
    <property type="evidence" value="ECO:0007669"/>
    <property type="project" value="UniProtKB-SubCell"/>
</dbReference>
<reference evidence="19" key="1">
    <citation type="journal article" date="2022" name="bioRxiv">
        <title>Deciphering the potential niche of two novel black yeast fungi from a biological soil crust based on their genomes, phenotypes, and melanin regulation.</title>
        <authorList>
            <consortium name="DOE Joint Genome Institute"/>
            <person name="Carr E.C."/>
            <person name="Barton Q."/>
            <person name="Grambo S."/>
            <person name="Sullivan M."/>
            <person name="Renfro C.M."/>
            <person name="Kuo A."/>
            <person name="Pangilinan J."/>
            <person name="Lipzen A."/>
            <person name="Keymanesh K."/>
            <person name="Savage E."/>
            <person name="Barry K."/>
            <person name="Grigoriev I.V."/>
            <person name="Riekhof W.R."/>
            <person name="Harris S.S."/>
        </authorList>
    </citation>
    <scope>NUCLEOTIDE SEQUENCE</scope>
    <source>
        <strain evidence="19">JF 03-4F</strain>
    </source>
</reference>
<evidence type="ECO:0000256" key="11">
    <source>
        <dbReference type="ARBA" id="ARBA00023157"/>
    </source>
</evidence>
<organism evidence="19 20">
    <name type="scientific">Exophiala viscosa</name>
    <dbReference type="NCBI Taxonomy" id="2486360"/>
    <lineage>
        <taxon>Eukaryota</taxon>
        <taxon>Fungi</taxon>
        <taxon>Dikarya</taxon>
        <taxon>Ascomycota</taxon>
        <taxon>Pezizomycotina</taxon>
        <taxon>Eurotiomycetes</taxon>
        <taxon>Chaetothyriomycetidae</taxon>
        <taxon>Chaetothyriales</taxon>
        <taxon>Herpotrichiellaceae</taxon>
        <taxon>Exophiala</taxon>
    </lineage>
</organism>
<sequence>MRITLLVPLLVSLFTFVQSQSLPSCAANCLEEFLPQSGCNATDAACICADVSLMGNVQTCTLASCTIKESLTAKNATATLCQQPVRDNTAITPAITAVSGLLAIVCVLMRLADKYPHWERLQWADLCVVISLLLAIPMAVLEFYMSSAGFGKDIWTISFDNITRIVQFTWLTEIFYMMTIGFTKMALLLLYWRVFPTQPFRKFVLASVVVCAAYIPTFALGIALHCLPISYTWTSWTGETTGHCTNLNAFAWAHAIINIVFDLWIIVLPIPQLLQLALGRKKKIQITLMFSVGLFITIVSVVRLTSLVQFANSTNATYDNVPTAYWSVLEAFVSIICTCLPAIRALLRRVSPSCFGTTRDASSDSRTYRVTKSPMNSGNMSKSGGHSVTVEAQSEDSDAIELVQKSDRKDAGHDGW</sequence>
<accession>A0AAN6DQK7</accession>
<evidence type="ECO:0000256" key="2">
    <source>
        <dbReference type="ARBA" id="ARBA00004589"/>
    </source>
</evidence>
<dbReference type="Pfam" id="PF20684">
    <property type="entry name" value="Fung_rhodopsin"/>
    <property type="match status" value="1"/>
</dbReference>
<keyword evidence="7 16" id="KW-0812">Transmembrane</keyword>
<dbReference type="GO" id="GO:0005840">
    <property type="term" value="C:ribosome"/>
    <property type="evidence" value="ECO:0007669"/>
    <property type="project" value="UniProtKB-KW"/>
</dbReference>
<keyword evidence="9 16" id="KW-1133">Transmembrane helix</keyword>
<feature type="chain" id="PRO_5042901823" evidence="17">
    <location>
        <begin position="20"/>
        <end position="416"/>
    </location>
</feature>
<keyword evidence="8 17" id="KW-0732">Signal</keyword>
<dbReference type="InterPro" id="IPR008427">
    <property type="entry name" value="Extracellular_membr_CFEM_dom"/>
</dbReference>
<feature type="region of interest" description="Disordered" evidence="15">
    <location>
        <begin position="357"/>
        <end position="416"/>
    </location>
</feature>
<evidence type="ECO:0000256" key="10">
    <source>
        <dbReference type="ARBA" id="ARBA00023136"/>
    </source>
</evidence>
<evidence type="ECO:0000256" key="1">
    <source>
        <dbReference type="ARBA" id="ARBA00004141"/>
    </source>
</evidence>
<proteinExistence type="inferred from homology"/>
<keyword evidence="14" id="KW-0408">Iron</keyword>
<keyword evidence="14" id="KW-0479">Metal-binding</keyword>
<keyword evidence="14" id="KW-0349">Heme</keyword>
<dbReference type="AlphaFoldDB" id="A0AAN6DQK7"/>
<feature type="domain" description="CFEM" evidence="18">
    <location>
        <begin position="1"/>
        <end position="107"/>
    </location>
</feature>
<evidence type="ECO:0000313" key="20">
    <source>
        <dbReference type="Proteomes" id="UP001203852"/>
    </source>
</evidence>
<evidence type="ECO:0000256" key="4">
    <source>
        <dbReference type="ARBA" id="ARBA00010031"/>
    </source>
</evidence>
<evidence type="ECO:0000256" key="3">
    <source>
        <dbReference type="ARBA" id="ARBA00004613"/>
    </source>
</evidence>
<keyword evidence="6" id="KW-0325">Glycoprotein</keyword>
<dbReference type="PANTHER" id="PTHR33048:SF143">
    <property type="entry name" value="EXTRACELLULAR MEMBRANE PROTEIN CFEM DOMAIN-CONTAINING PROTEIN-RELATED"/>
    <property type="match status" value="1"/>
</dbReference>
<comment type="caution">
    <text evidence="19">The sequence shown here is derived from an EMBL/GenBank/DDBJ whole genome shotgun (WGS) entry which is preliminary data.</text>
</comment>